<gene>
    <name evidence="12" type="ORF">O3P16_13850</name>
</gene>
<dbReference type="InterPro" id="IPR018303">
    <property type="entry name" value="ATPase_P-typ_P_site"/>
</dbReference>
<dbReference type="InterPro" id="IPR023214">
    <property type="entry name" value="HAD_sf"/>
</dbReference>
<dbReference type="NCBIfam" id="TIGR01525">
    <property type="entry name" value="ATPase-IB_hvy"/>
    <property type="match status" value="1"/>
</dbReference>
<dbReference type="PROSITE" id="PS50846">
    <property type="entry name" value="HMA_2"/>
    <property type="match status" value="1"/>
</dbReference>
<dbReference type="InterPro" id="IPR006121">
    <property type="entry name" value="HMA_dom"/>
</dbReference>
<accession>A0ABT4UNG6</accession>
<dbReference type="InterPro" id="IPR036163">
    <property type="entry name" value="HMA_dom_sf"/>
</dbReference>
<dbReference type="NCBIfam" id="TIGR01512">
    <property type="entry name" value="ATPase-IB2_Cd"/>
    <property type="match status" value="1"/>
</dbReference>
<dbReference type="CDD" id="cd00371">
    <property type="entry name" value="HMA"/>
    <property type="match status" value="1"/>
</dbReference>
<dbReference type="Gene3D" id="3.40.50.1000">
    <property type="entry name" value="HAD superfamily/HAD-like"/>
    <property type="match status" value="1"/>
</dbReference>
<protein>
    <submittedName>
        <fullName evidence="12">Cation-translocating P-type ATPase</fullName>
    </submittedName>
</protein>
<organism evidence="12 13">
    <name type="scientific">Polluticaenibacter yanchengensis</name>
    <dbReference type="NCBI Taxonomy" id="3014562"/>
    <lineage>
        <taxon>Bacteria</taxon>
        <taxon>Pseudomonadati</taxon>
        <taxon>Bacteroidota</taxon>
        <taxon>Chitinophagia</taxon>
        <taxon>Chitinophagales</taxon>
        <taxon>Chitinophagaceae</taxon>
        <taxon>Polluticaenibacter</taxon>
    </lineage>
</organism>
<keyword evidence="9 10" id="KW-0472">Membrane</keyword>
<evidence type="ECO:0000256" key="8">
    <source>
        <dbReference type="ARBA" id="ARBA00022989"/>
    </source>
</evidence>
<keyword evidence="8 10" id="KW-1133">Transmembrane helix</keyword>
<dbReference type="SUPFAM" id="SSF55008">
    <property type="entry name" value="HMA, heavy metal-associated domain"/>
    <property type="match status" value="1"/>
</dbReference>
<keyword evidence="3 10" id="KW-0812">Transmembrane</keyword>
<feature type="transmembrane region" description="Helical" evidence="10">
    <location>
        <begin position="338"/>
        <end position="360"/>
    </location>
</feature>
<dbReference type="Pfam" id="PF00403">
    <property type="entry name" value="HMA"/>
    <property type="match status" value="1"/>
</dbReference>
<keyword evidence="4 10" id="KW-0479">Metal-binding</keyword>
<reference evidence="12 13" key="1">
    <citation type="submission" date="2022-12" db="EMBL/GenBank/DDBJ databases">
        <title>Chitinophagaceae gen. sp. nov., a new member of the family Chitinophagaceae, isolated from soil in a chemical factory.</title>
        <authorList>
            <person name="Ke Z."/>
        </authorList>
    </citation>
    <scope>NUCLEOTIDE SEQUENCE [LARGE SCALE GENOMIC DNA]</scope>
    <source>
        <strain evidence="12 13">LY-5</strain>
    </source>
</reference>
<evidence type="ECO:0000256" key="1">
    <source>
        <dbReference type="ARBA" id="ARBA00004127"/>
    </source>
</evidence>
<feature type="transmembrane region" description="Helical" evidence="10">
    <location>
        <begin position="662"/>
        <end position="681"/>
    </location>
</feature>
<dbReference type="Proteomes" id="UP001210231">
    <property type="component" value="Unassembled WGS sequence"/>
</dbReference>
<dbReference type="InterPro" id="IPR036412">
    <property type="entry name" value="HAD-like_sf"/>
</dbReference>
<feature type="transmembrane region" description="Helical" evidence="10">
    <location>
        <begin position="150"/>
        <end position="168"/>
    </location>
</feature>
<evidence type="ECO:0000313" key="12">
    <source>
        <dbReference type="EMBL" id="MDA3615897.1"/>
    </source>
</evidence>
<name>A0ABT4UNG6_9BACT</name>
<dbReference type="InterPro" id="IPR059000">
    <property type="entry name" value="ATPase_P-type_domA"/>
</dbReference>
<evidence type="ECO:0000256" key="3">
    <source>
        <dbReference type="ARBA" id="ARBA00022692"/>
    </source>
</evidence>
<keyword evidence="5 10" id="KW-0547">Nucleotide-binding</keyword>
<evidence type="ECO:0000256" key="2">
    <source>
        <dbReference type="ARBA" id="ARBA00006024"/>
    </source>
</evidence>
<dbReference type="NCBIfam" id="TIGR01494">
    <property type="entry name" value="ATPase_P-type"/>
    <property type="match status" value="1"/>
</dbReference>
<dbReference type="PANTHER" id="PTHR43520">
    <property type="entry name" value="ATP7, ISOFORM B"/>
    <property type="match status" value="1"/>
</dbReference>
<comment type="similarity">
    <text evidence="2 10">Belongs to the cation transport ATPase (P-type) (TC 3.A.3) family. Type IB subfamily.</text>
</comment>
<dbReference type="PANTHER" id="PTHR43520:SF8">
    <property type="entry name" value="P-TYPE CU(+) TRANSPORTER"/>
    <property type="match status" value="1"/>
</dbReference>
<feature type="domain" description="HMA" evidence="11">
    <location>
        <begin position="2"/>
        <end position="67"/>
    </location>
</feature>
<dbReference type="EMBL" id="JAQGEF010000019">
    <property type="protein sequence ID" value="MDA3615897.1"/>
    <property type="molecule type" value="Genomic_DNA"/>
</dbReference>
<evidence type="ECO:0000256" key="9">
    <source>
        <dbReference type="ARBA" id="ARBA00023136"/>
    </source>
</evidence>
<keyword evidence="13" id="KW-1185">Reference proteome</keyword>
<feature type="transmembrane region" description="Helical" evidence="10">
    <location>
        <begin position="180"/>
        <end position="199"/>
    </location>
</feature>
<dbReference type="InterPro" id="IPR023299">
    <property type="entry name" value="ATPase_P-typ_cyto_dom_N"/>
</dbReference>
<evidence type="ECO:0000313" key="13">
    <source>
        <dbReference type="Proteomes" id="UP001210231"/>
    </source>
</evidence>
<keyword evidence="10" id="KW-1003">Cell membrane</keyword>
<dbReference type="Gene3D" id="3.40.1110.10">
    <property type="entry name" value="Calcium-transporting ATPase, cytoplasmic domain N"/>
    <property type="match status" value="1"/>
</dbReference>
<evidence type="ECO:0000256" key="6">
    <source>
        <dbReference type="ARBA" id="ARBA00022840"/>
    </source>
</evidence>
<dbReference type="InterPro" id="IPR027256">
    <property type="entry name" value="P-typ_ATPase_IB"/>
</dbReference>
<proteinExistence type="inferred from homology"/>
<dbReference type="SUPFAM" id="SSF81665">
    <property type="entry name" value="Calcium ATPase, transmembrane domain M"/>
    <property type="match status" value="1"/>
</dbReference>
<feature type="transmembrane region" description="Helical" evidence="10">
    <location>
        <begin position="121"/>
        <end position="138"/>
    </location>
</feature>
<evidence type="ECO:0000256" key="10">
    <source>
        <dbReference type="RuleBase" id="RU362081"/>
    </source>
</evidence>
<feature type="transmembrane region" description="Helical" evidence="10">
    <location>
        <begin position="372"/>
        <end position="396"/>
    </location>
</feature>
<evidence type="ECO:0000259" key="11">
    <source>
        <dbReference type="PROSITE" id="PS50846"/>
    </source>
</evidence>
<comment type="subcellular location">
    <subcellularLocation>
        <location evidence="10">Cell membrane</location>
    </subcellularLocation>
    <subcellularLocation>
        <location evidence="1">Endomembrane system</location>
        <topology evidence="1">Multi-pass membrane protein</topology>
    </subcellularLocation>
</comment>
<dbReference type="Pfam" id="PF00122">
    <property type="entry name" value="E1-E2_ATPase"/>
    <property type="match status" value="1"/>
</dbReference>
<dbReference type="PRINTS" id="PR00119">
    <property type="entry name" value="CATATPASE"/>
</dbReference>
<dbReference type="Gene3D" id="3.30.70.100">
    <property type="match status" value="1"/>
</dbReference>
<dbReference type="InterPro" id="IPR023298">
    <property type="entry name" value="ATPase_P-typ_TM_dom_sf"/>
</dbReference>
<feature type="transmembrane region" description="Helical" evidence="10">
    <location>
        <begin position="687"/>
        <end position="706"/>
    </location>
</feature>
<evidence type="ECO:0000256" key="5">
    <source>
        <dbReference type="ARBA" id="ARBA00022741"/>
    </source>
</evidence>
<comment type="caution">
    <text evidence="12">The sequence shown here is derived from an EMBL/GenBank/DDBJ whole genome shotgun (WGS) entry which is preliminary data.</text>
</comment>
<dbReference type="SUPFAM" id="SSF56784">
    <property type="entry name" value="HAD-like"/>
    <property type="match status" value="1"/>
</dbReference>
<evidence type="ECO:0000256" key="4">
    <source>
        <dbReference type="ARBA" id="ARBA00022723"/>
    </source>
</evidence>
<dbReference type="InterPro" id="IPR008250">
    <property type="entry name" value="ATPase_P-typ_transduc_dom_A_sf"/>
</dbReference>
<dbReference type="SUPFAM" id="SSF81653">
    <property type="entry name" value="Calcium ATPase, transduction domain A"/>
    <property type="match status" value="1"/>
</dbReference>
<keyword evidence="6 10" id="KW-0067">ATP-binding</keyword>
<dbReference type="PROSITE" id="PS00154">
    <property type="entry name" value="ATPASE_E1_E2"/>
    <property type="match status" value="1"/>
</dbReference>
<dbReference type="RefSeq" id="WP_407032225.1">
    <property type="nucleotide sequence ID" value="NZ_JAQGEF010000019.1"/>
</dbReference>
<dbReference type="NCBIfam" id="TIGR01511">
    <property type="entry name" value="ATPase-IB1_Cu"/>
    <property type="match status" value="1"/>
</dbReference>
<sequence length="711" mass="77537">MEKVHWRVDGMTCANCALSVHKTLEKSGLNNVSVNPINGDVLFEDRPAQSDYKDIIKKIEGLGYKVHTNADETRHGHHGHSHQSDTGKGLMLRFWITLPFTLILMLHMIPGLHWHWLMNPWVQLGLTLPVFLIGMEYFGKSAVNSLRSGVANMNVLITLGAVAAFGYSVYGLTTTNPLDYMFFETAASIITIVFFGNYLEDLTVRKTQKEVEQLGRQQVVMANMIAYDGDHNENIFPVENIHLKVGDLILIKSGEQVPMDCKILWGDAEVNEAIITGESIPLSKSKNDDLIGGSIIANGTVKAYVTATGKDTVLNSMLQLVAKAQTEKPPVQKLADKISAVFVPAVIVIAILTFAGNLWLSDIGFKNSLIRAIAVLVVACPCALGLATPAAIAVGLGRAAKNGILYTDISRMEQFQHIQQIVFDKTGTLTTGKFSISNFSTSIDASEFKKIVYSLEKMSTHPIAKSVAEAWYVKTPVRWLSVKEEKGLGVIGKDTQNNEYAIGSHKLLTGNQDKSHQLYVLKNGDLIGWIDITDDIRPEAKSVIDFCKVKGITPVMLSGDTIDKCKVVAEQLGIKEVFAGQTPQQKLEKITALNADKPTAMVGDGINDAPALAKASISISLAEASKIAIQNASVILTRNGLSSLPEAIMLGKETNFTIKTNFFWAFLYNGFAIPVAALGYLHPTMGALIMGGSDVVLAINSLWLRVKKLKI</sequence>
<dbReference type="Pfam" id="PF00702">
    <property type="entry name" value="Hydrolase"/>
    <property type="match status" value="1"/>
</dbReference>
<dbReference type="Gene3D" id="2.70.150.10">
    <property type="entry name" value="Calcium-transporting ATPase, cytoplasmic transduction domain A"/>
    <property type="match status" value="1"/>
</dbReference>
<evidence type="ECO:0000256" key="7">
    <source>
        <dbReference type="ARBA" id="ARBA00022967"/>
    </source>
</evidence>
<dbReference type="PRINTS" id="PR00120">
    <property type="entry name" value="HATPASE"/>
</dbReference>
<feature type="transmembrane region" description="Helical" evidence="10">
    <location>
        <begin position="90"/>
        <end position="109"/>
    </location>
</feature>
<keyword evidence="7" id="KW-1278">Translocase</keyword>
<dbReference type="InterPro" id="IPR001757">
    <property type="entry name" value="P_typ_ATPase"/>
</dbReference>